<dbReference type="Gene3D" id="1.20.1640.10">
    <property type="entry name" value="Multidrug efflux transporter AcrB transmembrane domain"/>
    <property type="match status" value="2"/>
</dbReference>
<sequence>MRCYIPTLDKPLMRLFAWYTRYLLVDYYYVFIALPLLLTCLAACGFLWIKELTLLDSRKLYTPISAPCWEEEAIMKQLWPIRVDEFLPERTFEWNRHLYVIVHGRRFPNGSYPNILSEKHMKEIEFLEKGIAENVSFPMRDEWRSNSTAHIGDTVHFQDICLSWYGHCYRQTNIVKLLRHRHELEKNGIAVTYPRANTGGTPIYLAFNVGGVEVYPNDTMKSAKGMRLYYFMRFDTDEYNKMSMEFEDEGARFITSHFSDNPLLEVPQFHSTGADYFPGFYSFTFQVHVQHSRFVDIGLTKNANRLKPYFSVTVVVLVLFTTFYAIKWHVGSNGKFFYVRIDWLRSKPLLALAGVLSSGMAIVSGIGVLLWCGMFFAEITLIAPFLVLSIGVDDMFIAVVAWHNTELKYPGKSHQVLKERMVEAMSESAVAIFITSMTDVFSFAIGCWTDIIAVRGFCAMTSACMFFTFLYQVTFFAAFMIISGKLELDGRNGCFPYKTAKNHYSNNDSIAIIGVIEMKQGLDYDKLLLRTDPTVETIAVEIELFHGGDQIEIAVVNAPNMTIPENRALIEQMVSDFESIEYSIGPKGTQVWTREYLKYANMTDSYLTDDRASWIIGVYQWSQLAQDFVWDHENDLDKLQMKSFRFRIGVSEFNNPSDLVRVTQFLRDVADRYPELKIYTYQFTRNIADQLNVILPNTLQNDSVALVVLMVISILFIPNLICTFWITISIVTMDVGVIGYLALWGVKLDPISMITIIMSIGFSIEFCAHITYGFVSDEGNLTPKERCIDSLEKLAWPVLHGSVSTILGVTILAFIDSYMVLVFFKTIFLVLVIGVFHALVLLPVVLTQTAPIIDRIIGQKKPKSGSARNEELKIYKLNLEIQQSLKH</sequence>
<feature type="transmembrane region" description="Helical" evidence="8">
    <location>
        <begin position="821"/>
        <end position="846"/>
    </location>
</feature>
<dbReference type="InterPro" id="IPR051697">
    <property type="entry name" value="Patched_domain-protein"/>
</dbReference>
<evidence type="ECO:0000256" key="3">
    <source>
        <dbReference type="ARBA" id="ARBA00022475"/>
    </source>
</evidence>
<dbReference type="PANTHER" id="PTHR10796">
    <property type="entry name" value="PATCHED-RELATED"/>
    <property type="match status" value="1"/>
</dbReference>
<evidence type="ECO:0000256" key="4">
    <source>
        <dbReference type="ARBA" id="ARBA00022692"/>
    </source>
</evidence>
<dbReference type="GO" id="GO:0006897">
    <property type="term" value="P:endocytosis"/>
    <property type="evidence" value="ECO:0007669"/>
    <property type="project" value="TreeGrafter"/>
</dbReference>
<comment type="similarity">
    <text evidence="2">Belongs to the patched family.</text>
</comment>
<keyword evidence="10" id="KW-1185">Reference proteome</keyword>
<evidence type="ECO:0000256" key="5">
    <source>
        <dbReference type="ARBA" id="ARBA00022989"/>
    </source>
</evidence>
<comment type="subcellular location">
    <subcellularLocation>
        <location evidence="1">Cell membrane</location>
        <topology evidence="1">Multi-pass membrane protein</topology>
    </subcellularLocation>
</comment>
<evidence type="ECO:0000256" key="1">
    <source>
        <dbReference type="ARBA" id="ARBA00004651"/>
    </source>
</evidence>
<feature type="transmembrane region" description="Helical" evidence="8">
    <location>
        <begin position="429"/>
        <end position="451"/>
    </location>
</feature>
<dbReference type="PROSITE" id="PS50156">
    <property type="entry name" value="SSD"/>
    <property type="match status" value="1"/>
</dbReference>
<keyword evidence="4 8" id="KW-0812">Transmembrane</keyword>
<feature type="domain" description="SSD" evidence="9">
    <location>
        <begin position="308"/>
        <end position="482"/>
    </location>
</feature>
<feature type="transmembrane region" description="Helical" evidence="8">
    <location>
        <begin position="350"/>
        <end position="372"/>
    </location>
</feature>
<organism evidence="10 11">
    <name type="scientific">Syphacia muris</name>
    <dbReference type="NCBI Taxonomy" id="451379"/>
    <lineage>
        <taxon>Eukaryota</taxon>
        <taxon>Metazoa</taxon>
        <taxon>Ecdysozoa</taxon>
        <taxon>Nematoda</taxon>
        <taxon>Chromadorea</taxon>
        <taxon>Rhabditida</taxon>
        <taxon>Spirurina</taxon>
        <taxon>Oxyuridomorpha</taxon>
        <taxon>Oxyuroidea</taxon>
        <taxon>Oxyuridae</taxon>
        <taxon>Syphacia</taxon>
    </lineage>
</organism>
<feature type="transmembrane region" description="Helical" evidence="8">
    <location>
        <begin position="27"/>
        <end position="49"/>
    </location>
</feature>
<feature type="transmembrane region" description="Helical" evidence="8">
    <location>
        <begin position="463"/>
        <end position="482"/>
    </location>
</feature>
<evidence type="ECO:0000313" key="11">
    <source>
        <dbReference type="WBParaSite" id="SMUV_0000074401-mRNA-1"/>
    </source>
</evidence>
<evidence type="ECO:0000256" key="7">
    <source>
        <dbReference type="ARBA" id="ARBA00023180"/>
    </source>
</evidence>
<dbReference type="InterPro" id="IPR003392">
    <property type="entry name" value="PTHD_SSD"/>
</dbReference>
<feature type="transmembrane region" description="Helical" evidence="8">
    <location>
        <begin position="794"/>
        <end position="815"/>
    </location>
</feature>
<dbReference type="Pfam" id="PF02460">
    <property type="entry name" value="Patched"/>
    <property type="match status" value="1"/>
</dbReference>
<feature type="transmembrane region" description="Helical" evidence="8">
    <location>
        <begin position="699"/>
        <end position="717"/>
    </location>
</feature>
<dbReference type="PANTHER" id="PTHR10796:SF91">
    <property type="entry name" value="SSD DOMAIN-CONTAINING PROTEIN"/>
    <property type="match status" value="1"/>
</dbReference>
<reference evidence="11" key="1">
    <citation type="submission" date="2016-04" db="UniProtKB">
        <authorList>
            <consortium name="WormBaseParasite"/>
        </authorList>
    </citation>
    <scope>IDENTIFICATION</scope>
</reference>
<protein>
    <submittedName>
        <fullName evidence="11">SSD domain-containing protein</fullName>
    </submittedName>
</protein>
<feature type="transmembrane region" description="Helical" evidence="8">
    <location>
        <begin position="379"/>
        <end position="402"/>
    </location>
</feature>
<dbReference type="AlphaFoldDB" id="A0A158R3Y1"/>
<keyword evidence="6 8" id="KW-0472">Membrane</keyword>
<evidence type="ECO:0000259" key="9">
    <source>
        <dbReference type="PROSITE" id="PS50156"/>
    </source>
</evidence>
<proteinExistence type="inferred from homology"/>
<evidence type="ECO:0000313" key="10">
    <source>
        <dbReference type="Proteomes" id="UP000046393"/>
    </source>
</evidence>
<evidence type="ECO:0000256" key="8">
    <source>
        <dbReference type="SAM" id="Phobius"/>
    </source>
</evidence>
<name>A0A158R3Y1_9BILA</name>
<dbReference type="SUPFAM" id="SSF82866">
    <property type="entry name" value="Multidrug efflux transporter AcrB transmembrane domain"/>
    <property type="match status" value="2"/>
</dbReference>
<feature type="transmembrane region" description="Helical" evidence="8">
    <location>
        <begin position="309"/>
        <end position="330"/>
    </location>
</feature>
<dbReference type="InterPro" id="IPR000731">
    <property type="entry name" value="SSD"/>
</dbReference>
<dbReference type="FunFam" id="1.20.1640.10:FF:000013">
    <property type="entry name" value="PaTched Related family"/>
    <property type="match status" value="1"/>
</dbReference>
<dbReference type="WBParaSite" id="SMUV_0000074401-mRNA-1">
    <property type="protein sequence ID" value="SMUV_0000074401-mRNA-1"/>
    <property type="gene ID" value="SMUV_0000074401"/>
</dbReference>
<dbReference type="GO" id="GO:0005886">
    <property type="term" value="C:plasma membrane"/>
    <property type="evidence" value="ECO:0007669"/>
    <property type="project" value="UniProtKB-SubCell"/>
</dbReference>
<evidence type="ECO:0000256" key="6">
    <source>
        <dbReference type="ARBA" id="ARBA00023136"/>
    </source>
</evidence>
<dbReference type="GO" id="GO:0030659">
    <property type="term" value="C:cytoplasmic vesicle membrane"/>
    <property type="evidence" value="ECO:0007669"/>
    <property type="project" value="TreeGrafter"/>
</dbReference>
<dbReference type="GO" id="GO:0018996">
    <property type="term" value="P:molting cycle, collagen and cuticulin-based cuticle"/>
    <property type="evidence" value="ECO:0007669"/>
    <property type="project" value="TreeGrafter"/>
</dbReference>
<dbReference type="Proteomes" id="UP000046393">
    <property type="component" value="Unplaced"/>
</dbReference>
<accession>A0A158R3Y1</accession>
<evidence type="ECO:0000256" key="2">
    <source>
        <dbReference type="ARBA" id="ARBA00005585"/>
    </source>
</evidence>
<keyword evidence="3" id="KW-1003">Cell membrane</keyword>
<keyword evidence="7" id="KW-0325">Glycoprotein</keyword>
<feature type="transmembrane region" description="Helical" evidence="8">
    <location>
        <begin position="751"/>
        <end position="774"/>
    </location>
</feature>
<keyword evidence="5 8" id="KW-1133">Transmembrane helix</keyword>